<dbReference type="GO" id="GO:0005524">
    <property type="term" value="F:ATP binding"/>
    <property type="evidence" value="ECO:0007669"/>
    <property type="project" value="UniProtKB-KW"/>
</dbReference>
<dbReference type="InterPro" id="IPR013656">
    <property type="entry name" value="PAS_4"/>
</dbReference>
<dbReference type="KEGG" id="cvc:BKX93_05460"/>
<dbReference type="InterPro" id="IPR001633">
    <property type="entry name" value="EAL_dom"/>
</dbReference>
<evidence type="ECO:0000256" key="9">
    <source>
        <dbReference type="ARBA" id="ARBA00023012"/>
    </source>
</evidence>
<dbReference type="SMART" id="SM00267">
    <property type="entry name" value="GGDEF"/>
    <property type="match status" value="1"/>
</dbReference>
<keyword evidence="8 11" id="KW-1133">Transmembrane helix</keyword>
<dbReference type="InterPro" id="IPR035919">
    <property type="entry name" value="EAL_sf"/>
</dbReference>
<dbReference type="CDD" id="cd01949">
    <property type="entry name" value="GGDEF"/>
    <property type="match status" value="1"/>
</dbReference>
<dbReference type="Pfam" id="PF00990">
    <property type="entry name" value="GGDEF"/>
    <property type="match status" value="1"/>
</dbReference>
<dbReference type="InterPro" id="IPR000160">
    <property type="entry name" value="GGDEF_dom"/>
</dbReference>
<dbReference type="InterPro" id="IPR038318">
    <property type="entry name" value="KdpD_sf"/>
</dbReference>
<comment type="subcellular location">
    <subcellularLocation>
        <location evidence="1">Membrane</location>
        <topology evidence="1">Multi-pass membrane protein</topology>
    </subcellularLocation>
</comment>
<dbReference type="NCBIfam" id="TIGR00254">
    <property type="entry name" value="GGDEF"/>
    <property type="match status" value="1"/>
</dbReference>
<evidence type="ECO:0000256" key="10">
    <source>
        <dbReference type="ARBA" id="ARBA00023136"/>
    </source>
</evidence>
<dbReference type="FunFam" id="3.30.70.270:FF:000001">
    <property type="entry name" value="Diguanylate cyclase domain protein"/>
    <property type="match status" value="1"/>
</dbReference>
<evidence type="ECO:0000256" key="4">
    <source>
        <dbReference type="ARBA" id="ARBA00022692"/>
    </source>
</evidence>
<dbReference type="InterPro" id="IPR001610">
    <property type="entry name" value="PAC"/>
</dbReference>
<dbReference type="STRING" id="1108595.BKX93_05460"/>
<evidence type="ECO:0000259" key="13">
    <source>
        <dbReference type="PROSITE" id="PS50113"/>
    </source>
</evidence>
<dbReference type="SUPFAM" id="SSF141868">
    <property type="entry name" value="EAL domain-like"/>
    <property type="match status" value="1"/>
</dbReference>
<protein>
    <recommendedName>
        <fullName evidence="18">Histidine kinase</fullName>
    </recommendedName>
</protein>
<evidence type="ECO:0000259" key="14">
    <source>
        <dbReference type="PROSITE" id="PS50883"/>
    </source>
</evidence>
<evidence type="ECO:0000256" key="2">
    <source>
        <dbReference type="ARBA" id="ARBA00022553"/>
    </source>
</evidence>
<dbReference type="InterPro" id="IPR052155">
    <property type="entry name" value="Biofilm_reg_signaling"/>
</dbReference>
<keyword evidence="5" id="KW-0547">Nucleotide-binding</keyword>
<keyword evidence="10 11" id="KW-0472">Membrane</keyword>
<dbReference type="InterPro" id="IPR025201">
    <property type="entry name" value="KdpD_TM"/>
</dbReference>
<feature type="domain" description="PAS" evidence="12">
    <location>
        <begin position="579"/>
        <end position="649"/>
    </location>
</feature>
<keyword evidence="9" id="KW-0902">Two-component regulatory system</keyword>
<dbReference type="Pfam" id="PF13493">
    <property type="entry name" value="DUF4118"/>
    <property type="match status" value="1"/>
</dbReference>
<dbReference type="Proteomes" id="UP000178776">
    <property type="component" value="Chromosome"/>
</dbReference>
<dbReference type="PROSITE" id="PS50113">
    <property type="entry name" value="PAC"/>
    <property type="match status" value="5"/>
</dbReference>
<reference evidence="16 17" key="1">
    <citation type="submission" date="2016-10" db="EMBL/GenBank/DDBJ databases">
        <title>Chromobacterium muskegensis sp. nov., an insecticidal bacterium isolated from Sphagnum bogs.</title>
        <authorList>
            <person name="Sparks M.E."/>
            <person name="Blackburn M.B."/>
            <person name="Gundersen-Rindal D.E."/>
            <person name="Mitchell A."/>
            <person name="Farrar R."/>
            <person name="Kuhar D."/>
        </authorList>
    </citation>
    <scope>NUCLEOTIDE SEQUENCE [LARGE SCALE GENOMIC DNA]</scope>
    <source>
        <strain evidence="16 17">21-1</strain>
    </source>
</reference>
<keyword evidence="2" id="KW-0597">Phosphoprotein</keyword>
<dbReference type="Pfam" id="PF00989">
    <property type="entry name" value="PAS"/>
    <property type="match status" value="1"/>
</dbReference>
<feature type="domain" description="PAS" evidence="12">
    <location>
        <begin position="825"/>
        <end position="870"/>
    </location>
</feature>
<organism evidence="16 17">
    <name type="scientific">Chromobacterium vaccinii</name>
    <dbReference type="NCBI Taxonomy" id="1108595"/>
    <lineage>
        <taxon>Bacteria</taxon>
        <taxon>Pseudomonadati</taxon>
        <taxon>Pseudomonadota</taxon>
        <taxon>Betaproteobacteria</taxon>
        <taxon>Neisseriales</taxon>
        <taxon>Chromobacteriaceae</taxon>
        <taxon>Chromobacterium</taxon>
    </lineage>
</organism>
<feature type="transmembrane region" description="Helical" evidence="11">
    <location>
        <begin position="93"/>
        <end position="113"/>
    </location>
</feature>
<feature type="domain" description="PAS" evidence="12">
    <location>
        <begin position="202"/>
        <end position="272"/>
    </location>
</feature>
<dbReference type="CDD" id="cd01948">
    <property type="entry name" value="EAL"/>
    <property type="match status" value="1"/>
</dbReference>
<dbReference type="PANTHER" id="PTHR44757:SF2">
    <property type="entry name" value="BIOFILM ARCHITECTURE MAINTENANCE PROTEIN MBAA"/>
    <property type="match status" value="1"/>
</dbReference>
<dbReference type="PANTHER" id="PTHR44757">
    <property type="entry name" value="DIGUANYLATE CYCLASE DGCP"/>
    <property type="match status" value="1"/>
</dbReference>
<feature type="domain" description="PAC" evidence="13">
    <location>
        <begin position="403"/>
        <end position="455"/>
    </location>
</feature>
<dbReference type="SMART" id="SM00086">
    <property type="entry name" value="PAC"/>
    <property type="match status" value="6"/>
</dbReference>
<proteinExistence type="predicted"/>
<feature type="transmembrane region" description="Helical" evidence="11">
    <location>
        <begin position="125"/>
        <end position="154"/>
    </location>
</feature>
<dbReference type="GO" id="GO:0006355">
    <property type="term" value="P:regulation of DNA-templated transcription"/>
    <property type="evidence" value="ECO:0007669"/>
    <property type="project" value="InterPro"/>
</dbReference>
<dbReference type="GO" id="GO:0016301">
    <property type="term" value="F:kinase activity"/>
    <property type="evidence" value="ECO:0007669"/>
    <property type="project" value="UniProtKB-KW"/>
</dbReference>
<dbReference type="CDD" id="cd00130">
    <property type="entry name" value="PAS"/>
    <property type="match status" value="5"/>
</dbReference>
<feature type="domain" description="GGDEF" evidence="15">
    <location>
        <begin position="982"/>
        <end position="1115"/>
    </location>
</feature>
<feature type="transmembrane region" description="Helical" evidence="11">
    <location>
        <begin position="39"/>
        <end position="63"/>
    </location>
</feature>
<evidence type="ECO:0000259" key="15">
    <source>
        <dbReference type="PROSITE" id="PS50887"/>
    </source>
</evidence>
<feature type="domain" description="PAC" evidence="13">
    <location>
        <begin position="898"/>
        <end position="950"/>
    </location>
</feature>
<dbReference type="Gene3D" id="3.20.20.450">
    <property type="entry name" value="EAL domain"/>
    <property type="match status" value="1"/>
</dbReference>
<dbReference type="SUPFAM" id="SSF55073">
    <property type="entry name" value="Nucleotide cyclase"/>
    <property type="match status" value="1"/>
</dbReference>
<keyword evidence="6" id="KW-0418">Kinase</keyword>
<dbReference type="Gene3D" id="3.30.70.270">
    <property type="match status" value="1"/>
</dbReference>
<dbReference type="EMBL" id="CP017707">
    <property type="protein sequence ID" value="AOZ49499.1"/>
    <property type="molecule type" value="Genomic_DNA"/>
</dbReference>
<feature type="domain" description="PAC" evidence="13">
    <location>
        <begin position="275"/>
        <end position="327"/>
    </location>
</feature>
<evidence type="ECO:0000313" key="17">
    <source>
        <dbReference type="Proteomes" id="UP000178776"/>
    </source>
</evidence>
<dbReference type="Gene3D" id="3.30.450.20">
    <property type="entry name" value="PAS domain"/>
    <property type="match status" value="6"/>
</dbReference>
<dbReference type="GeneID" id="68840650"/>
<dbReference type="InterPro" id="IPR043128">
    <property type="entry name" value="Rev_trsase/Diguanyl_cyclase"/>
</dbReference>
<dbReference type="SMART" id="SM00052">
    <property type="entry name" value="EAL"/>
    <property type="match status" value="1"/>
</dbReference>
<evidence type="ECO:0000256" key="3">
    <source>
        <dbReference type="ARBA" id="ARBA00022679"/>
    </source>
</evidence>
<dbReference type="Pfam" id="PF00563">
    <property type="entry name" value="EAL"/>
    <property type="match status" value="1"/>
</dbReference>
<name>A0A1D9LDZ2_9NEIS</name>
<dbReference type="InterPro" id="IPR029787">
    <property type="entry name" value="Nucleotide_cyclase"/>
</dbReference>
<gene>
    <name evidence="16" type="ORF">BKX93_05460</name>
</gene>
<keyword evidence="7" id="KW-0067">ATP-binding</keyword>
<evidence type="ECO:0000256" key="1">
    <source>
        <dbReference type="ARBA" id="ARBA00004141"/>
    </source>
</evidence>
<keyword evidence="4 11" id="KW-0812">Transmembrane</keyword>
<dbReference type="Gene3D" id="1.20.120.620">
    <property type="entry name" value="Backbone structure of the membrane domain of e. Coli histidine kinase receptor kdpd"/>
    <property type="match status" value="1"/>
</dbReference>
<evidence type="ECO:0000256" key="6">
    <source>
        <dbReference type="ARBA" id="ARBA00022777"/>
    </source>
</evidence>
<evidence type="ECO:0000259" key="12">
    <source>
        <dbReference type="PROSITE" id="PS50112"/>
    </source>
</evidence>
<dbReference type="Pfam" id="PF13426">
    <property type="entry name" value="PAS_9"/>
    <property type="match status" value="1"/>
</dbReference>
<dbReference type="PROSITE" id="PS50883">
    <property type="entry name" value="EAL"/>
    <property type="match status" value="1"/>
</dbReference>
<sequence>MASNARTRFILLAVPCYALFALAWIFFSDQLLAGLDISRVVSLSIAKGIFFVLVTSVLLLMALRAVPSGDNGMQLFWLGSLANGVRSERWTNWLAYPVVLALLGGALALRQFLMGPDLSDHPMLILFMLPIILGACMGGLGPGLLATVLAVLAVDLVAEPHLHAAQTPWHSKLQLLFLTLNGLAVSLLSELLRLALERGVMHRALLDAVVTSTSDAVFVKDVQGRYLLVNHAALAFVGKSNREVIGKDDWELFDEETAKELIVQDRLIMQSGRVQTHEECLVLQNGERMVFLVTKGPVYNSAGQLGGLFGISRDVTRQKQAEQLLRDSESMLQQAQQLAGIGSWSWNLAEDRHYWSPEAYRLFGLAERFGPPGYPAMRRFFSDEGWEQLSEAIERCKLVGMGYECDVELLRADGESRWLTMRGEARRGEEGVITGLYGTMQDITERKQMAMQVKASESRLQLVAEATSDGFWDWDLRSGKVYRSPRYYEVTGAQPEEDSGDFRFFRRMVHPADLPYVLQAIEAHRRGKSPKIEIDFRLAKQDEGVRWLQVRGRAVEWDERGGAVRLVGNLSDITERKRADEDLRLVLNEAGDAIWVTDVDGYFIFANPAACRLTGHSLDELREMHIHDLVAPEFLGLLAEHLAKINNGPFLRSEWKLRLKKGGGVNVDLTSGRMKDGRYIAFGRDLTEQHRAEQELRDRERQLARVIAGSDQGFWDWNLKTNRFQISPRWESMLGYGPGEMHITADNWYEHLHPDDVAQTRDSIQRNLRGELSSHEVEVRCRTRGGDWRWILSRGRVVERDDNGEPLMMSGTHTDITERKVFEQAQKEAAAVFDSSYEGILMVNPDGVITKVNNAFSRITGYNAEEAIGQRPSLLSSGKQPTSFYEELWSSVKGHDFWRGELWNRRKSGELYAELLSISVVRDEQGQVQHYIGIFSDITQLKQHEAELDRVAHYDPLTGVPNRRLLSDRLRQAIVRANRSGKSCAVCFLDLDGFKAVNDKYGHAAGDQLLMTVSNNLKAILRGDDTLARLGGDEFVVLLSEVASPEECMLVLDRVLVTVSRPMLLGDADVGVTASIGVSLYPQDNVDPDTLLRHADQAMYLAKNAGKNRYQLFDPENDRKAQEHRQFLELLRQALVREEFTLFYQPVVDLQSGEIIGVEALIRWRHPRRGLLAPAEFLPHLSGNELEAAFGLWVLDAALSQVSRWAEAGFHVKISTNVSTNYLLRADFSQQLSTVLGRYPNVPPWHLELEIVESGAGDVEQTIRVLQRCRELGVHFALDDFGTGHASLTHLRRLPVDALKIDNSFVHDMIDSLDDRRIVEGVIELASIFARKAIAEGVETMEHAALLRRLGCRYAQGFGIARPMEADKVMDWCRRWEQDETWQQLADEAS</sequence>
<dbReference type="PROSITE" id="PS50112">
    <property type="entry name" value="PAS"/>
    <property type="match status" value="5"/>
</dbReference>
<dbReference type="GO" id="GO:0000160">
    <property type="term" value="P:phosphorelay signal transduction system"/>
    <property type="evidence" value="ECO:0007669"/>
    <property type="project" value="UniProtKB-KW"/>
</dbReference>
<dbReference type="RefSeq" id="WP_070979069.1">
    <property type="nucleotide sequence ID" value="NZ_CP017707.1"/>
</dbReference>
<feature type="domain" description="PAC" evidence="13">
    <location>
        <begin position="532"/>
        <end position="585"/>
    </location>
</feature>
<feature type="domain" description="PAS" evidence="12">
    <location>
        <begin position="699"/>
        <end position="771"/>
    </location>
</feature>
<dbReference type="InterPro" id="IPR000014">
    <property type="entry name" value="PAS"/>
</dbReference>
<evidence type="ECO:0000256" key="11">
    <source>
        <dbReference type="SAM" id="Phobius"/>
    </source>
</evidence>
<evidence type="ECO:0000256" key="7">
    <source>
        <dbReference type="ARBA" id="ARBA00022840"/>
    </source>
</evidence>
<dbReference type="InterPro" id="IPR013655">
    <property type="entry name" value="PAS_fold_3"/>
</dbReference>
<accession>A0A1D9LDZ2</accession>
<feature type="transmembrane region" description="Helical" evidence="11">
    <location>
        <begin position="9"/>
        <end position="27"/>
    </location>
</feature>
<dbReference type="SMART" id="SM00091">
    <property type="entry name" value="PAS"/>
    <property type="match status" value="6"/>
</dbReference>
<evidence type="ECO:0000256" key="8">
    <source>
        <dbReference type="ARBA" id="ARBA00022989"/>
    </source>
</evidence>
<dbReference type="Pfam" id="PF08448">
    <property type="entry name" value="PAS_4"/>
    <property type="match status" value="1"/>
</dbReference>
<feature type="domain" description="EAL" evidence="14">
    <location>
        <begin position="1124"/>
        <end position="1377"/>
    </location>
</feature>
<dbReference type="InterPro" id="IPR013767">
    <property type="entry name" value="PAS_fold"/>
</dbReference>
<dbReference type="NCBIfam" id="TIGR00229">
    <property type="entry name" value="sensory_box"/>
    <property type="match status" value="6"/>
</dbReference>
<evidence type="ECO:0000313" key="16">
    <source>
        <dbReference type="EMBL" id="AOZ49499.1"/>
    </source>
</evidence>
<dbReference type="SUPFAM" id="SSF55785">
    <property type="entry name" value="PYP-like sensor domain (PAS domain)"/>
    <property type="match status" value="6"/>
</dbReference>
<dbReference type="Gene3D" id="2.10.70.100">
    <property type="match status" value="1"/>
</dbReference>
<dbReference type="GO" id="GO:0016020">
    <property type="term" value="C:membrane"/>
    <property type="evidence" value="ECO:0007669"/>
    <property type="project" value="UniProtKB-SubCell"/>
</dbReference>
<feature type="domain" description="PAS" evidence="12">
    <location>
        <begin position="456"/>
        <end position="528"/>
    </location>
</feature>
<feature type="transmembrane region" description="Helical" evidence="11">
    <location>
        <begin position="175"/>
        <end position="196"/>
    </location>
</feature>
<dbReference type="InterPro" id="IPR035965">
    <property type="entry name" value="PAS-like_dom_sf"/>
</dbReference>
<dbReference type="PROSITE" id="PS50887">
    <property type="entry name" value="GGDEF"/>
    <property type="match status" value="1"/>
</dbReference>
<evidence type="ECO:0000256" key="5">
    <source>
        <dbReference type="ARBA" id="ARBA00022741"/>
    </source>
</evidence>
<keyword evidence="3" id="KW-0808">Transferase</keyword>
<dbReference type="InterPro" id="IPR000700">
    <property type="entry name" value="PAS-assoc_C"/>
</dbReference>
<feature type="domain" description="PAC" evidence="13">
    <location>
        <begin position="775"/>
        <end position="828"/>
    </location>
</feature>
<evidence type="ECO:0008006" key="18">
    <source>
        <dbReference type="Google" id="ProtNLM"/>
    </source>
</evidence>
<dbReference type="Pfam" id="PF08447">
    <property type="entry name" value="PAS_3"/>
    <property type="match status" value="3"/>
</dbReference>